<keyword evidence="1" id="KW-1133">Transmembrane helix</keyword>
<dbReference type="PANTHER" id="PTHR19446">
    <property type="entry name" value="REVERSE TRANSCRIPTASES"/>
    <property type="match status" value="1"/>
</dbReference>
<dbReference type="InterPro" id="IPR000477">
    <property type="entry name" value="RT_dom"/>
</dbReference>
<keyword evidence="1" id="KW-0812">Transmembrane</keyword>
<evidence type="ECO:0000313" key="3">
    <source>
        <dbReference type="EMBL" id="CAI6376021.1"/>
    </source>
</evidence>
<proteinExistence type="predicted"/>
<dbReference type="GO" id="GO:0071897">
    <property type="term" value="P:DNA biosynthetic process"/>
    <property type="evidence" value="ECO:0007669"/>
    <property type="project" value="UniProtKB-ARBA"/>
</dbReference>
<reference evidence="3 4" key="1">
    <citation type="submission" date="2023-01" db="EMBL/GenBank/DDBJ databases">
        <authorList>
            <person name="Whitehead M."/>
        </authorList>
    </citation>
    <scope>NUCLEOTIDE SEQUENCE [LARGE SCALE GENOMIC DNA]</scope>
</reference>
<feature type="transmembrane region" description="Helical" evidence="1">
    <location>
        <begin position="264"/>
        <end position="293"/>
    </location>
</feature>
<dbReference type="EMBL" id="CARXXK010001413">
    <property type="protein sequence ID" value="CAI6376021.1"/>
    <property type="molecule type" value="Genomic_DNA"/>
</dbReference>
<name>A0AAV0Y6J1_9HEMI</name>
<dbReference type="Pfam" id="PF00078">
    <property type="entry name" value="RVT_1"/>
    <property type="match status" value="1"/>
</dbReference>
<evidence type="ECO:0000256" key="1">
    <source>
        <dbReference type="SAM" id="Phobius"/>
    </source>
</evidence>
<accession>A0AAV0Y6J1</accession>
<dbReference type="PROSITE" id="PS50878">
    <property type="entry name" value="RT_POL"/>
    <property type="match status" value="1"/>
</dbReference>
<dbReference type="AlphaFoldDB" id="A0AAV0Y6J1"/>
<evidence type="ECO:0000313" key="4">
    <source>
        <dbReference type="Proteomes" id="UP001160148"/>
    </source>
</evidence>
<evidence type="ECO:0000259" key="2">
    <source>
        <dbReference type="PROSITE" id="PS50878"/>
    </source>
</evidence>
<feature type="domain" description="Reverse transcriptase" evidence="2">
    <location>
        <begin position="1"/>
        <end position="187"/>
    </location>
</feature>
<dbReference type="InterPro" id="IPR043502">
    <property type="entry name" value="DNA/RNA_pol_sf"/>
</dbReference>
<gene>
    <name evidence="3" type="ORF">MEUPH1_LOCUS29447</name>
</gene>
<protein>
    <recommendedName>
        <fullName evidence="2">Reverse transcriptase domain-containing protein</fullName>
    </recommendedName>
</protein>
<organism evidence="3 4">
    <name type="scientific">Macrosiphum euphorbiae</name>
    <name type="common">potato aphid</name>
    <dbReference type="NCBI Taxonomy" id="13131"/>
    <lineage>
        <taxon>Eukaryota</taxon>
        <taxon>Metazoa</taxon>
        <taxon>Ecdysozoa</taxon>
        <taxon>Arthropoda</taxon>
        <taxon>Hexapoda</taxon>
        <taxon>Insecta</taxon>
        <taxon>Pterygota</taxon>
        <taxon>Neoptera</taxon>
        <taxon>Paraneoptera</taxon>
        <taxon>Hemiptera</taxon>
        <taxon>Sternorrhyncha</taxon>
        <taxon>Aphidomorpha</taxon>
        <taxon>Aphidoidea</taxon>
        <taxon>Aphididae</taxon>
        <taxon>Macrosiphini</taxon>
        <taxon>Macrosiphum</taxon>
    </lineage>
</organism>
<dbReference type="Proteomes" id="UP001160148">
    <property type="component" value="Unassembled WGS sequence"/>
</dbReference>
<comment type="caution">
    <text evidence="3">The sequence shown here is derived from an EMBL/GenBank/DDBJ whole genome shotgun (WGS) entry which is preliminary data.</text>
</comment>
<keyword evidence="4" id="KW-1185">Reference proteome</keyword>
<sequence>MNIVNRVGSGQFYTRKLCALASLDAANAFNSAPWEKIDAALIHKRFPAYLIKMIRSYFDGRSIITESGRRLVTTGVPQGSVIGPILWNIFYDGLMRLELSEGVQIVCFADDAAVVATGHTTWLLEKAMNDSLQLVSTWMEEQGLLLSSSKTLTIMLTTKRGYDKPTFKIGDTVIELSDDMRYLGMQLSSVLGYRKHIEVASNKGTRTAAARSRLMPNVGGPSAAKRKLLTTVVHSQLLYAAPIWCGALQHEVNRNKLSFPQRKMALRVASAYCTVSYAAIMVVAVIIPIHLLAAER</sequence>
<dbReference type="SUPFAM" id="SSF56672">
    <property type="entry name" value="DNA/RNA polymerases"/>
    <property type="match status" value="1"/>
</dbReference>
<keyword evidence="1" id="KW-0472">Membrane</keyword>